<protein>
    <submittedName>
        <fullName evidence="4">Dipeptidyl-peptidase IV</fullName>
    </submittedName>
</protein>
<dbReference type="PANTHER" id="PTHR11731:SF193">
    <property type="entry name" value="DIPEPTIDYL PEPTIDASE 9"/>
    <property type="match status" value="1"/>
</dbReference>
<dbReference type="Pfam" id="PF00326">
    <property type="entry name" value="Peptidase_S9"/>
    <property type="match status" value="1"/>
</dbReference>
<dbReference type="InterPro" id="IPR050278">
    <property type="entry name" value="Serine_Prot_S9B/DPPIV"/>
</dbReference>
<evidence type="ECO:0000259" key="2">
    <source>
        <dbReference type="Pfam" id="PF00326"/>
    </source>
</evidence>
<dbReference type="Gene3D" id="2.140.10.30">
    <property type="entry name" value="Dipeptidylpeptidase IV, N-terminal domain"/>
    <property type="match status" value="1"/>
</dbReference>
<feature type="domain" description="Dipeptidylpeptidase IV N-terminal" evidence="3">
    <location>
        <begin position="160"/>
        <end position="454"/>
    </location>
</feature>
<feature type="chain" id="PRO_5020354115" evidence="1">
    <location>
        <begin position="22"/>
        <end position="742"/>
    </location>
</feature>
<dbReference type="GO" id="GO:0006508">
    <property type="term" value="P:proteolysis"/>
    <property type="evidence" value="ECO:0007669"/>
    <property type="project" value="InterPro"/>
</dbReference>
<feature type="domain" description="Peptidase S9 prolyl oligopeptidase catalytic" evidence="2">
    <location>
        <begin position="545"/>
        <end position="737"/>
    </location>
</feature>
<dbReference type="GO" id="GO:0008239">
    <property type="term" value="F:dipeptidyl-peptidase activity"/>
    <property type="evidence" value="ECO:0007669"/>
    <property type="project" value="TreeGrafter"/>
</dbReference>
<evidence type="ECO:0000256" key="1">
    <source>
        <dbReference type="SAM" id="SignalP"/>
    </source>
</evidence>
<keyword evidence="1" id="KW-0732">Signal</keyword>
<evidence type="ECO:0000313" key="5">
    <source>
        <dbReference type="Proteomes" id="UP000295493"/>
    </source>
</evidence>
<accession>A0A4R6FHI5</accession>
<evidence type="ECO:0000313" key="4">
    <source>
        <dbReference type="EMBL" id="TDN79934.1"/>
    </source>
</evidence>
<dbReference type="OrthoDB" id="1094230at2"/>
<dbReference type="Pfam" id="PF00930">
    <property type="entry name" value="DPPIV_N"/>
    <property type="match status" value="1"/>
</dbReference>
<dbReference type="PANTHER" id="PTHR11731">
    <property type="entry name" value="PROTEASE FAMILY S9B,C DIPEPTIDYL-PEPTIDASE IV-RELATED"/>
    <property type="match status" value="1"/>
</dbReference>
<evidence type="ECO:0000259" key="3">
    <source>
        <dbReference type="Pfam" id="PF00930"/>
    </source>
</evidence>
<dbReference type="GO" id="GO:0008236">
    <property type="term" value="F:serine-type peptidase activity"/>
    <property type="evidence" value="ECO:0007669"/>
    <property type="project" value="InterPro"/>
</dbReference>
<proteinExistence type="predicted"/>
<dbReference type="AlphaFoldDB" id="A0A4R6FHI5"/>
<gene>
    <name evidence="4" type="ORF">EV664_11191</name>
</gene>
<sequence>MKTGLAGLAAIAAMTGGAASAQTPGNSPPDLNLERLFASPNLSGQVPRGVKLSPDGKLLTVLRNRTDDRERYDLWAMDTTTGKWRMLVDSKKLGTGAELTEAEKMQRERARITDLKGIVAYDWAPDGKSILVPLDGDLYLAKLDGSVRRLTESETGELNPVISAKGGYVSYVSDQNLWVQPLKGGEARQITSDGKGTVHWGEAEFVAQEEMDRSTGYWWSPTDARIAVERFDEAPVGVVARAAIGAEGTKVYDQRYPAAGTPNVDVSLWVMNPDGSDKVKVDLGSDRDIYLARVDWAPDGKTLYVQRENRAQTQLDMLKVDPATGRSTVMFSEKAADKSWINLSNTYHFMRDGSLIWWSERSGHGHLYRFSDGKWTQLTHGDWDVAGLAGVDEKNGRIYFLANKDGVLERHLYALNLSDPSDITRLTETGWWNSASMDGDASRAIISRSNRDQPTQVYLADATGKRIEWISRNDVKDPDHPYHPYLPSHRETKFGTITGPGGQVLHWEMITPKLEPGKKYPVWFQHYGGPHSQTVSRAWGGPMEQYIVDKGYVFFQIDNRGSANRGTAFEDAIWHAMGSAEVADQKAGADYLKTLDFIDPDRIGTYGWSYGGYMTLKMLEADPGLYAAGVSGAPVTKWEFYDTHYTERYMGDPNKDPQNYAKADAVEDATKISDPLLLIHGMADDNVVFENSTLLAARMQAADVPFEMMFYPGKTHTAGSNIHVWTTIFNFFDRTVKDRPEQ</sequence>
<dbReference type="RefSeq" id="WP_133496443.1">
    <property type="nucleotide sequence ID" value="NZ_BMLU01000011.1"/>
</dbReference>
<dbReference type="EMBL" id="SNWD01000011">
    <property type="protein sequence ID" value="TDN79934.1"/>
    <property type="molecule type" value="Genomic_DNA"/>
</dbReference>
<dbReference type="SUPFAM" id="SSF53474">
    <property type="entry name" value="alpha/beta-Hydrolases"/>
    <property type="match status" value="1"/>
</dbReference>
<dbReference type="Proteomes" id="UP000295493">
    <property type="component" value="Unassembled WGS sequence"/>
</dbReference>
<feature type="signal peptide" evidence="1">
    <location>
        <begin position="1"/>
        <end position="21"/>
    </location>
</feature>
<dbReference type="InterPro" id="IPR029058">
    <property type="entry name" value="AB_hydrolase_fold"/>
</dbReference>
<dbReference type="Gene3D" id="3.40.50.1820">
    <property type="entry name" value="alpha/beta hydrolase"/>
    <property type="match status" value="1"/>
</dbReference>
<name>A0A4R6FHI5_9SPHN</name>
<keyword evidence="5" id="KW-1185">Reference proteome</keyword>
<dbReference type="InterPro" id="IPR002469">
    <property type="entry name" value="Peptidase_S9B_N"/>
</dbReference>
<dbReference type="InterPro" id="IPR001375">
    <property type="entry name" value="Peptidase_S9_cat"/>
</dbReference>
<reference evidence="4 5" key="1">
    <citation type="submission" date="2019-03" db="EMBL/GenBank/DDBJ databases">
        <title>Genomic Encyclopedia of Type Strains, Phase IV (KMG-IV): sequencing the most valuable type-strain genomes for metagenomic binning, comparative biology and taxonomic classification.</title>
        <authorList>
            <person name="Goeker M."/>
        </authorList>
    </citation>
    <scope>NUCLEOTIDE SEQUENCE [LARGE SCALE GENOMIC DNA]</scope>
    <source>
        <strain evidence="4 5">DSM 25059</strain>
    </source>
</reference>
<dbReference type="SUPFAM" id="SSF82171">
    <property type="entry name" value="DPP6 N-terminal domain-like"/>
    <property type="match status" value="1"/>
</dbReference>
<comment type="caution">
    <text evidence="4">The sequence shown here is derived from an EMBL/GenBank/DDBJ whole genome shotgun (WGS) entry which is preliminary data.</text>
</comment>
<organism evidence="4 5">
    <name type="scientific">Stakelama pacifica</name>
    <dbReference type="NCBI Taxonomy" id="517720"/>
    <lineage>
        <taxon>Bacteria</taxon>
        <taxon>Pseudomonadati</taxon>
        <taxon>Pseudomonadota</taxon>
        <taxon>Alphaproteobacteria</taxon>
        <taxon>Sphingomonadales</taxon>
        <taxon>Sphingomonadaceae</taxon>
        <taxon>Stakelama</taxon>
    </lineage>
</organism>